<dbReference type="STRING" id="1802362.A2806_02080"/>
<keyword evidence="1" id="KW-0472">Membrane</keyword>
<accession>A0A1G2PHI7</accession>
<evidence type="ECO:0000256" key="1">
    <source>
        <dbReference type="SAM" id="Phobius"/>
    </source>
</evidence>
<dbReference type="EMBL" id="MHSS01000013">
    <property type="protein sequence ID" value="OHA47816.1"/>
    <property type="molecule type" value="Genomic_DNA"/>
</dbReference>
<name>A0A1G2PHI7_9BACT</name>
<comment type="caution">
    <text evidence="2">The sequence shown here is derived from an EMBL/GenBank/DDBJ whole genome shotgun (WGS) entry which is preliminary data.</text>
</comment>
<dbReference type="AlphaFoldDB" id="A0A1G2PHI7"/>
<reference evidence="2 3" key="1">
    <citation type="journal article" date="2016" name="Nat. Commun.">
        <title>Thousands of microbial genomes shed light on interconnected biogeochemical processes in an aquifer system.</title>
        <authorList>
            <person name="Anantharaman K."/>
            <person name="Brown C.T."/>
            <person name="Hug L.A."/>
            <person name="Sharon I."/>
            <person name="Castelle C.J."/>
            <person name="Probst A.J."/>
            <person name="Thomas B.C."/>
            <person name="Singh A."/>
            <person name="Wilkins M.J."/>
            <person name="Karaoz U."/>
            <person name="Brodie E.L."/>
            <person name="Williams K.H."/>
            <person name="Hubbard S.S."/>
            <person name="Banfield J.F."/>
        </authorList>
    </citation>
    <scope>NUCLEOTIDE SEQUENCE [LARGE SCALE GENOMIC DNA]</scope>
</reference>
<gene>
    <name evidence="2" type="ORF">A2806_02080</name>
</gene>
<feature type="transmembrane region" description="Helical" evidence="1">
    <location>
        <begin position="175"/>
        <end position="197"/>
    </location>
</feature>
<organism evidence="2 3">
    <name type="scientific">Candidatus Terrybacteria bacterium RIFCSPHIGHO2_01_FULL_48_17</name>
    <dbReference type="NCBI Taxonomy" id="1802362"/>
    <lineage>
        <taxon>Bacteria</taxon>
        <taxon>Candidatus Terryibacteriota</taxon>
    </lineage>
</organism>
<proteinExistence type="predicted"/>
<evidence type="ECO:0000313" key="3">
    <source>
        <dbReference type="Proteomes" id="UP000177629"/>
    </source>
</evidence>
<keyword evidence="1" id="KW-0812">Transmembrane</keyword>
<sequence>MIFAQKGDSLADLIGRVMESSDREVSVVIPFGFEALRSEEDFFRLFEEARAAGKIVSILSDDEHMRVRAKHIGFRVGSSQGSNSMKKEKVIMTDIVRKAAAPQTLSLAREVIPDKPKPVEKPRITIKKSEQIPSAVMALEPRPEIPGEEPILEPPQRFALRVPPIRIPAFFRSSLGLTLVLTLVGLGIAAGVLGIVLPSVEVDITPRTEELDLAMELVVAVNPQEGEIPAQFVSVEKSVSQKAPATQRSTTESRAQGTVRIYNAYGPDSQTLVATTRLVSQEGKLFRTTETVVVPGGSAANPSSIAVSVVAAEAGPEYNISPSTFSIPGFQGTPKYQGFYGKSDEPMRGGASGDVRVVSEDDIAKATEGLEARAQEEIEKEFTAKLPPGFVVFDEARMKSIVMTADSEAGDPADEVTATAEAKLEALLFKESDVTAQAEALIMQRLGENIQVVPGTLSLSYTVHDRSFDQGRMGLSVQVLAQAARRIDANAFAEVLAGKSEPEIRSFLGAHEDVKFAKVRFSPFFISRAPKDPDRIFINVSLDTQ</sequence>
<evidence type="ECO:0008006" key="4">
    <source>
        <dbReference type="Google" id="ProtNLM"/>
    </source>
</evidence>
<dbReference type="Proteomes" id="UP000177629">
    <property type="component" value="Unassembled WGS sequence"/>
</dbReference>
<protein>
    <recommendedName>
        <fullName evidence="4">Baseplate protein J-like domain-containing protein</fullName>
    </recommendedName>
</protein>
<evidence type="ECO:0000313" key="2">
    <source>
        <dbReference type="EMBL" id="OHA47816.1"/>
    </source>
</evidence>
<keyword evidence="1" id="KW-1133">Transmembrane helix</keyword>